<evidence type="ECO:0000313" key="3">
    <source>
        <dbReference type="Proteomes" id="UP000654075"/>
    </source>
</evidence>
<feature type="non-terminal residue" evidence="2">
    <location>
        <position position="1"/>
    </location>
</feature>
<gene>
    <name evidence="2" type="ORF">PGLA1383_LOCUS10281</name>
</gene>
<reference evidence="2" key="1">
    <citation type="submission" date="2021-02" db="EMBL/GenBank/DDBJ databases">
        <authorList>
            <person name="Dougan E. K."/>
            <person name="Rhodes N."/>
            <person name="Thang M."/>
            <person name="Chan C."/>
        </authorList>
    </citation>
    <scope>NUCLEOTIDE SEQUENCE</scope>
</reference>
<feature type="region of interest" description="Disordered" evidence="1">
    <location>
        <begin position="118"/>
        <end position="171"/>
    </location>
</feature>
<dbReference type="EMBL" id="CAJNNV010005072">
    <property type="protein sequence ID" value="CAE8591612.1"/>
    <property type="molecule type" value="Genomic_DNA"/>
</dbReference>
<organism evidence="2 3">
    <name type="scientific">Polarella glacialis</name>
    <name type="common">Dinoflagellate</name>
    <dbReference type="NCBI Taxonomy" id="89957"/>
    <lineage>
        <taxon>Eukaryota</taxon>
        <taxon>Sar</taxon>
        <taxon>Alveolata</taxon>
        <taxon>Dinophyceae</taxon>
        <taxon>Suessiales</taxon>
        <taxon>Suessiaceae</taxon>
        <taxon>Polarella</taxon>
    </lineage>
</organism>
<dbReference type="AlphaFoldDB" id="A0A813DUI6"/>
<evidence type="ECO:0000256" key="1">
    <source>
        <dbReference type="SAM" id="MobiDB-lite"/>
    </source>
</evidence>
<evidence type="ECO:0000313" key="2">
    <source>
        <dbReference type="EMBL" id="CAE8591612.1"/>
    </source>
</evidence>
<sequence>MTSPETAQKVRELQKSEPAAVWQWHVFCDAQADGIRDPERLPASLVTRFLSLHSSGVLVRMHLAADGMSKAVRQLQTTDPDTLRRWSGFCKSECHGILNPRHLPADLVHRFLLTNRVRPPSREPEDQVPRVTPELGWSLSSFHSGQGGSPRRSSVRGTPRTTSPRSRSQPN</sequence>
<name>A0A813DUI6_POLGL</name>
<accession>A0A813DUI6</accession>
<comment type="caution">
    <text evidence="2">The sequence shown here is derived from an EMBL/GenBank/DDBJ whole genome shotgun (WGS) entry which is preliminary data.</text>
</comment>
<keyword evidence="3" id="KW-1185">Reference proteome</keyword>
<protein>
    <submittedName>
        <fullName evidence="2">Uncharacterized protein</fullName>
    </submittedName>
</protein>
<proteinExistence type="predicted"/>
<feature type="compositionally biased region" description="Low complexity" evidence="1">
    <location>
        <begin position="149"/>
        <end position="171"/>
    </location>
</feature>
<dbReference type="Proteomes" id="UP000654075">
    <property type="component" value="Unassembled WGS sequence"/>
</dbReference>